<evidence type="ECO:0000256" key="1">
    <source>
        <dbReference type="ARBA" id="ARBA00004141"/>
    </source>
</evidence>
<feature type="transmembrane region" description="Helical" evidence="6">
    <location>
        <begin position="118"/>
        <end position="144"/>
    </location>
</feature>
<evidence type="ECO:0000313" key="7">
    <source>
        <dbReference type="EMBL" id="CEK72929.1"/>
    </source>
</evidence>
<name>A0A0B6ZWJ7_9EUPU</name>
<evidence type="ECO:0000256" key="5">
    <source>
        <dbReference type="SAM" id="MobiDB-lite"/>
    </source>
</evidence>
<dbReference type="GO" id="GO:0016020">
    <property type="term" value="C:membrane"/>
    <property type="evidence" value="ECO:0007669"/>
    <property type="project" value="UniProtKB-SubCell"/>
</dbReference>
<feature type="transmembrane region" description="Helical" evidence="6">
    <location>
        <begin position="156"/>
        <end position="182"/>
    </location>
</feature>
<dbReference type="AlphaFoldDB" id="A0A0B6ZWJ7"/>
<protein>
    <submittedName>
        <fullName evidence="7">Uncharacterized protein</fullName>
    </submittedName>
</protein>
<dbReference type="PANTHER" id="PTHR21284">
    <property type="entry name" value="EG:80H7.2 PROTEIN"/>
    <property type="match status" value="1"/>
</dbReference>
<feature type="transmembrane region" description="Helical" evidence="6">
    <location>
        <begin position="202"/>
        <end position="224"/>
    </location>
</feature>
<keyword evidence="4 6" id="KW-0472">Membrane</keyword>
<organism evidence="7">
    <name type="scientific">Arion vulgaris</name>
    <dbReference type="NCBI Taxonomy" id="1028688"/>
    <lineage>
        <taxon>Eukaryota</taxon>
        <taxon>Metazoa</taxon>
        <taxon>Spiralia</taxon>
        <taxon>Lophotrochozoa</taxon>
        <taxon>Mollusca</taxon>
        <taxon>Gastropoda</taxon>
        <taxon>Heterobranchia</taxon>
        <taxon>Euthyneura</taxon>
        <taxon>Panpulmonata</taxon>
        <taxon>Eupulmonata</taxon>
        <taxon>Stylommatophora</taxon>
        <taxon>Helicina</taxon>
        <taxon>Arionoidea</taxon>
        <taxon>Arionidae</taxon>
        <taxon>Arion</taxon>
    </lineage>
</organism>
<reference evidence="7" key="1">
    <citation type="submission" date="2014-12" db="EMBL/GenBank/DDBJ databases">
        <title>Insight into the proteome of Arion vulgaris.</title>
        <authorList>
            <person name="Aradska J."/>
            <person name="Bulat T."/>
            <person name="Smidak R."/>
            <person name="Sarate P."/>
            <person name="Gangsoo J."/>
            <person name="Sialana F."/>
            <person name="Bilban M."/>
            <person name="Lubec G."/>
        </authorList>
    </citation>
    <scope>NUCLEOTIDE SEQUENCE</scope>
    <source>
        <tissue evidence="7">Skin</tissue>
    </source>
</reference>
<feature type="transmembrane region" description="Helical" evidence="6">
    <location>
        <begin position="49"/>
        <end position="75"/>
    </location>
</feature>
<dbReference type="Pfam" id="PF00822">
    <property type="entry name" value="PMP22_Claudin"/>
    <property type="match status" value="1"/>
</dbReference>
<feature type="region of interest" description="Disordered" evidence="5">
    <location>
        <begin position="1"/>
        <end position="33"/>
    </location>
</feature>
<evidence type="ECO:0000256" key="2">
    <source>
        <dbReference type="ARBA" id="ARBA00022692"/>
    </source>
</evidence>
<sequence>MASSVSGLSGTQRGYTIEPSEVRKTPQGSTYKFSDSETKISFSCGNGTLFLKLSFALIVVSFILQVISVGAPYWAAGWRRDRMSWHEGVWMTCSRTELDNKWICGAYDYNSNRPGVPMWYSAVQAMGLMSLVIFLPGLVINVIYTMHPKGSMFKGIMWFNFVLTFISGLLPLVMVIVFAAGHPRRDRFPIPYQDEDYDDHPFEFHFCFIFEIIAATASFGAFILEIVDFRKNIY</sequence>
<evidence type="ECO:0000256" key="6">
    <source>
        <dbReference type="SAM" id="Phobius"/>
    </source>
</evidence>
<feature type="compositionally biased region" description="Polar residues" evidence="5">
    <location>
        <begin position="1"/>
        <end position="14"/>
    </location>
</feature>
<dbReference type="InterPro" id="IPR004031">
    <property type="entry name" value="PMP22/EMP/MP20/Claudin"/>
</dbReference>
<evidence type="ECO:0000256" key="3">
    <source>
        <dbReference type="ARBA" id="ARBA00022989"/>
    </source>
</evidence>
<dbReference type="EMBL" id="HACG01026064">
    <property type="protein sequence ID" value="CEK72929.1"/>
    <property type="molecule type" value="Transcribed_RNA"/>
</dbReference>
<evidence type="ECO:0000256" key="4">
    <source>
        <dbReference type="ARBA" id="ARBA00023136"/>
    </source>
</evidence>
<gene>
    <name evidence="7" type="primary">ORF84556</name>
</gene>
<comment type="subcellular location">
    <subcellularLocation>
        <location evidence="1">Membrane</location>
        <topology evidence="1">Multi-pass membrane protein</topology>
    </subcellularLocation>
</comment>
<dbReference type="Gene3D" id="1.20.140.150">
    <property type="match status" value="1"/>
</dbReference>
<keyword evidence="3 6" id="KW-1133">Transmembrane helix</keyword>
<dbReference type="PANTHER" id="PTHR21284:SF12">
    <property type="entry name" value="EG:80H7.2 PROTEIN"/>
    <property type="match status" value="1"/>
</dbReference>
<accession>A0A0B6ZWJ7</accession>
<proteinExistence type="predicted"/>
<keyword evidence="2 6" id="KW-0812">Transmembrane</keyword>